<organism evidence="1 2">
    <name type="scientific">Trichuris muris</name>
    <name type="common">Mouse whipworm</name>
    <dbReference type="NCBI Taxonomy" id="70415"/>
    <lineage>
        <taxon>Eukaryota</taxon>
        <taxon>Metazoa</taxon>
        <taxon>Ecdysozoa</taxon>
        <taxon>Nematoda</taxon>
        <taxon>Enoplea</taxon>
        <taxon>Dorylaimia</taxon>
        <taxon>Trichinellida</taxon>
        <taxon>Trichuridae</taxon>
        <taxon>Trichuris</taxon>
    </lineage>
</organism>
<keyword evidence="1" id="KW-1185">Reference proteome</keyword>
<dbReference type="Pfam" id="PF03564">
    <property type="entry name" value="DUF1759"/>
    <property type="match status" value="1"/>
</dbReference>
<reference evidence="2" key="1">
    <citation type="submission" date="2019-12" db="UniProtKB">
        <authorList>
            <consortium name="WormBaseParasite"/>
        </authorList>
    </citation>
    <scope>IDENTIFICATION</scope>
</reference>
<evidence type="ECO:0000313" key="1">
    <source>
        <dbReference type="Proteomes" id="UP000046395"/>
    </source>
</evidence>
<accession>A0A5S6Q7W5</accession>
<dbReference type="Proteomes" id="UP000046395">
    <property type="component" value="Unassembled WGS sequence"/>
</dbReference>
<name>A0A5S6Q7W5_TRIMR</name>
<dbReference type="InterPro" id="IPR005312">
    <property type="entry name" value="DUF1759"/>
</dbReference>
<sequence length="143" mass="15905">MSGGRGLDAIAGYSVTGAYYSAAVTTLKSRFGRPKLIAEKHILELVQMERCTQPTVTKLRRLNDRMSSNVRALVALNKDLTNETLSAAEVLLAVLKQKLPTIIRKRWESKALEGNPEEITLEAFLEFLQTLGLSCETRSVIIR</sequence>
<proteinExistence type="predicted"/>
<evidence type="ECO:0000313" key="2">
    <source>
        <dbReference type="WBParaSite" id="TMUE_1000003278.1"/>
    </source>
</evidence>
<dbReference type="AlphaFoldDB" id="A0A5S6Q7W5"/>
<protein>
    <submittedName>
        <fullName evidence="2">Uncharacterized protein</fullName>
    </submittedName>
</protein>
<dbReference type="WBParaSite" id="TMUE_1000003278.1">
    <property type="protein sequence ID" value="TMUE_1000003278.1"/>
    <property type="gene ID" value="WBGene00298667"/>
</dbReference>